<dbReference type="InterPro" id="IPR025524">
    <property type="entry name" value="DUF4412"/>
</dbReference>
<proteinExistence type="predicted"/>
<evidence type="ECO:0000256" key="1">
    <source>
        <dbReference type="SAM" id="SignalP"/>
    </source>
</evidence>
<dbReference type="AlphaFoldDB" id="A0A317N025"/>
<dbReference type="RefSeq" id="WP_110018457.1">
    <property type="nucleotide sequence ID" value="NZ_QGTJ01000005.1"/>
</dbReference>
<dbReference type="Proteomes" id="UP000246569">
    <property type="component" value="Unassembled WGS sequence"/>
</dbReference>
<evidence type="ECO:0000259" key="2">
    <source>
        <dbReference type="Pfam" id="PF14371"/>
    </source>
</evidence>
<name>A0A317N025_9GAMM</name>
<reference evidence="3 4" key="1">
    <citation type="submission" date="2018-05" db="EMBL/GenBank/DDBJ databases">
        <title>Genomic Encyclopedia of Type Strains, Phase IV (KMG-IV): sequencing the most valuable type-strain genomes for metagenomic binning, comparative biology and taxonomic classification.</title>
        <authorList>
            <person name="Goeker M."/>
        </authorList>
    </citation>
    <scope>NUCLEOTIDE SEQUENCE [LARGE SCALE GENOMIC DNA]</scope>
    <source>
        <strain evidence="3 4">DSM 23606</strain>
    </source>
</reference>
<feature type="signal peptide" evidence="1">
    <location>
        <begin position="1"/>
        <end position="24"/>
    </location>
</feature>
<evidence type="ECO:0000313" key="3">
    <source>
        <dbReference type="EMBL" id="PWV61670.1"/>
    </source>
</evidence>
<protein>
    <submittedName>
        <fullName evidence="3">Uncharacterized protein DUF4412</fullName>
    </submittedName>
</protein>
<keyword evidence="4" id="KW-1185">Reference proteome</keyword>
<organism evidence="3 4">
    <name type="scientific">Plasticicumulans acidivorans</name>
    <dbReference type="NCBI Taxonomy" id="886464"/>
    <lineage>
        <taxon>Bacteria</taxon>
        <taxon>Pseudomonadati</taxon>
        <taxon>Pseudomonadota</taxon>
        <taxon>Gammaproteobacteria</taxon>
        <taxon>Candidatus Competibacteraceae</taxon>
        <taxon>Plasticicumulans</taxon>
    </lineage>
</organism>
<comment type="caution">
    <text evidence="3">The sequence shown here is derived from an EMBL/GenBank/DDBJ whole genome shotgun (WGS) entry which is preliminary data.</text>
</comment>
<evidence type="ECO:0000313" key="4">
    <source>
        <dbReference type="Proteomes" id="UP000246569"/>
    </source>
</evidence>
<dbReference type="PROSITE" id="PS51257">
    <property type="entry name" value="PROKAR_LIPOPROTEIN"/>
    <property type="match status" value="1"/>
</dbReference>
<sequence length="258" mass="28386">MVIASARTVLVLLSGLACSSAALADVTLTLNTRVAGINGNETISIAGERLRLDTEQENERSTMLYDGQSHVLTILDDQERAFLEFTDESAAADARVRAEQQQQADARLEEELAKLPAEERQALEASLRQNVATEAAPAPRRVEHTKQKLTVAGLPCEVVNVYIEQAKDQVHCVTGREALGLSETEFRTLEALLVALERMAGQNDGVSANLGGFPIRTQEYSDGEEMLTELRSIKRENVAAERMRVPEGYRKQEPLPLE</sequence>
<feature type="chain" id="PRO_5016290339" evidence="1">
    <location>
        <begin position="25"/>
        <end position="258"/>
    </location>
</feature>
<dbReference type="EMBL" id="QGTJ01000005">
    <property type="protein sequence ID" value="PWV61670.1"/>
    <property type="molecule type" value="Genomic_DNA"/>
</dbReference>
<keyword evidence="1" id="KW-0732">Signal</keyword>
<dbReference type="Pfam" id="PF14371">
    <property type="entry name" value="DUF4412"/>
    <property type="match status" value="1"/>
</dbReference>
<feature type="domain" description="DUF4412" evidence="2">
    <location>
        <begin position="141"/>
        <end position="249"/>
    </location>
</feature>
<gene>
    <name evidence="3" type="ORF">C7443_10598</name>
</gene>
<accession>A0A317N025</accession>